<keyword evidence="1" id="KW-1133">Transmembrane helix</keyword>
<protein>
    <submittedName>
        <fullName evidence="2">Uncharacterized protein</fullName>
    </submittedName>
</protein>
<feature type="transmembrane region" description="Helical" evidence="1">
    <location>
        <begin position="46"/>
        <end position="64"/>
    </location>
</feature>
<sequence>MDEISQVTKEVVVYSSRLTTWALSVFAGTIAAIISTSYIRPSAIQLRISNLLFIPGWVCLSFSIHNGEQLVRKYLASIMVKSDAVINITSKINNVFSDQRLYFYVALMFFGAWLLVFLLQWVFVQKLTEDK</sequence>
<dbReference type="AlphaFoldDB" id="A0A451A1G8"/>
<gene>
    <name evidence="2" type="ORF">BECKTC1821F_GA0114240_103816</name>
</gene>
<dbReference type="EMBL" id="CAADFW010000038">
    <property type="protein sequence ID" value="VFK59874.1"/>
    <property type="molecule type" value="Genomic_DNA"/>
</dbReference>
<keyword evidence="1" id="KW-0812">Transmembrane</keyword>
<evidence type="ECO:0000256" key="1">
    <source>
        <dbReference type="SAM" id="Phobius"/>
    </source>
</evidence>
<name>A0A451A1G8_9GAMM</name>
<evidence type="ECO:0000313" key="2">
    <source>
        <dbReference type="EMBL" id="VFK59874.1"/>
    </source>
</evidence>
<proteinExistence type="predicted"/>
<organism evidence="2">
    <name type="scientific">Candidatus Kentrum sp. TC</name>
    <dbReference type="NCBI Taxonomy" id="2126339"/>
    <lineage>
        <taxon>Bacteria</taxon>
        <taxon>Pseudomonadati</taxon>
        <taxon>Pseudomonadota</taxon>
        <taxon>Gammaproteobacteria</taxon>
        <taxon>Candidatus Kentrum</taxon>
    </lineage>
</organism>
<keyword evidence="1" id="KW-0472">Membrane</keyword>
<feature type="transmembrane region" description="Helical" evidence="1">
    <location>
        <begin position="101"/>
        <end position="124"/>
    </location>
</feature>
<reference evidence="2" key="1">
    <citation type="submission" date="2019-02" db="EMBL/GenBank/DDBJ databases">
        <authorList>
            <person name="Gruber-Vodicka R. H."/>
            <person name="Seah K. B. B."/>
        </authorList>
    </citation>
    <scope>NUCLEOTIDE SEQUENCE</scope>
    <source>
        <strain evidence="2">BECK_BZ126</strain>
    </source>
</reference>
<feature type="transmembrane region" description="Helical" evidence="1">
    <location>
        <begin position="20"/>
        <end position="39"/>
    </location>
</feature>
<accession>A0A451A1G8</accession>